<organism evidence="1 2">
    <name type="scientific">Dendrobium chrysotoxum</name>
    <name type="common">Orchid</name>
    <dbReference type="NCBI Taxonomy" id="161865"/>
    <lineage>
        <taxon>Eukaryota</taxon>
        <taxon>Viridiplantae</taxon>
        <taxon>Streptophyta</taxon>
        <taxon>Embryophyta</taxon>
        <taxon>Tracheophyta</taxon>
        <taxon>Spermatophyta</taxon>
        <taxon>Magnoliopsida</taxon>
        <taxon>Liliopsida</taxon>
        <taxon>Asparagales</taxon>
        <taxon>Orchidaceae</taxon>
        <taxon>Epidendroideae</taxon>
        <taxon>Malaxideae</taxon>
        <taxon>Dendrobiinae</taxon>
        <taxon>Dendrobium</taxon>
    </lineage>
</organism>
<name>A0AAV7HGH0_DENCH</name>
<evidence type="ECO:0000313" key="1">
    <source>
        <dbReference type="EMBL" id="KAH0468116.1"/>
    </source>
</evidence>
<protein>
    <submittedName>
        <fullName evidence="1">Uncharacterized protein</fullName>
    </submittedName>
</protein>
<dbReference type="PANTHER" id="PTHR31286">
    <property type="entry name" value="GLYCINE-RICH CELL WALL STRUCTURAL PROTEIN 1.8-LIKE"/>
    <property type="match status" value="1"/>
</dbReference>
<keyword evidence="2" id="KW-1185">Reference proteome</keyword>
<dbReference type="PANTHER" id="PTHR31286:SF179">
    <property type="entry name" value="RNASE H TYPE-1 DOMAIN-CONTAINING PROTEIN"/>
    <property type="match status" value="1"/>
</dbReference>
<reference evidence="1 2" key="1">
    <citation type="journal article" date="2021" name="Hortic Res">
        <title>Chromosome-scale assembly of the Dendrobium chrysotoxum genome enhances the understanding of orchid evolution.</title>
        <authorList>
            <person name="Zhang Y."/>
            <person name="Zhang G.Q."/>
            <person name="Zhang D."/>
            <person name="Liu X.D."/>
            <person name="Xu X.Y."/>
            <person name="Sun W.H."/>
            <person name="Yu X."/>
            <person name="Zhu X."/>
            <person name="Wang Z.W."/>
            <person name="Zhao X."/>
            <person name="Zhong W.Y."/>
            <person name="Chen H."/>
            <person name="Yin W.L."/>
            <person name="Huang T."/>
            <person name="Niu S.C."/>
            <person name="Liu Z.J."/>
        </authorList>
    </citation>
    <scope>NUCLEOTIDE SEQUENCE [LARGE SCALE GENOMIC DNA]</scope>
    <source>
        <strain evidence="1">Lindl</strain>
    </source>
</reference>
<gene>
    <name evidence="1" type="ORF">IEQ34_003149</name>
</gene>
<evidence type="ECO:0000313" key="2">
    <source>
        <dbReference type="Proteomes" id="UP000775213"/>
    </source>
</evidence>
<sequence length="294" mass="34045">MAIFALFDKELAVNNMQAIYTHGRASAGLDEHYQGNNNLQAPIDSEGGKIPLGCSLSVRAILTLFKDEESYRSLEIAEKIMEVSEQLLRFLVNFFVTLMNVKHVLIKLANDMNYYRVFAHRSYFINNYFMKLRLNLSSYPLGSPSLIYIPHLCSPHILHGLGSLFGWPLCTDNLTLVGSFPSVVRILVELDIIKRYLDYVWIDPDNLGYVQFVIIEEFPSFCDYLILSDQRHVLIKFFNDLDYGRLIKWSFFLYFGGIPDCSYLDFLPRSSCPFLLALHSPWSWFFVWPSDLNE</sequence>
<dbReference type="Proteomes" id="UP000775213">
    <property type="component" value="Unassembled WGS sequence"/>
</dbReference>
<accession>A0AAV7HGH0</accession>
<dbReference type="EMBL" id="JAGFBR010000004">
    <property type="protein sequence ID" value="KAH0468116.1"/>
    <property type="molecule type" value="Genomic_DNA"/>
</dbReference>
<comment type="caution">
    <text evidence="1">The sequence shown here is derived from an EMBL/GenBank/DDBJ whole genome shotgun (WGS) entry which is preliminary data.</text>
</comment>
<proteinExistence type="predicted"/>
<dbReference type="AlphaFoldDB" id="A0AAV7HGH0"/>
<dbReference type="InterPro" id="IPR040256">
    <property type="entry name" value="At4g02000-like"/>
</dbReference>